<dbReference type="KEGG" id="csyr:103261895"/>
<protein>
    <recommendedName>
        <fullName evidence="5">NADH dehydrogenase [ubiquinone] 1 beta subcomplex subunit 7</fullName>
    </recommendedName>
    <alternativeName>
        <fullName evidence="13">Complex I-B18</fullName>
    </alternativeName>
    <alternativeName>
        <fullName evidence="14">NADH-ubiquinone oxidoreductase B18 subunit</fullName>
    </alternativeName>
</protein>
<evidence type="ECO:0000256" key="7">
    <source>
        <dbReference type="ARBA" id="ARBA00022660"/>
    </source>
</evidence>
<dbReference type="GO" id="GO:0005743">
    <property type="term" value="C:mitochondrial inner membrane"/>
    <property type="evidence" value="ECO:0007669"/>
    <property type="project" value="UniProtKB-SubCell"/>
</dbReference>
<comment type="subcellular location">
    <subcellularLocation>
        <location evidence="3">Mitochondrion inner membrane</location>
        <topology evidence="3">Peripheral membrane protein</topology>
    </subcellularLocation>
    <subcellularLocation>
        <location evidence="2">Mitochondrion intermembrane space</location>
    </subcellularLocation>
</comment>
<reference evidence="17" key="1">
    <citation type="submission" date="2025-08" db="UniProtKB">
        <authorList>
            <consortium name="RefSeq"/>
        </authorList>
    </citation>
    <scope>IDENTIFICATION</scope>
</reference>
<dbReference type="OMA" id="FVYQCAH"/>
<evidence type="ECO:0000256" key="13">
    <source>
        <dbReference type="ARBA" id="ARBA00030188"/>
    </source>
</evidence>
<proteinExistence type="inferred from homology"/>
<evidence type="ECO:0000256" key="3">
    <source>
        <dbReference type="ARBA" id="ARBA00004637"/>
    </source>
</evidence>
<keyword evidence="8" id="KW-0999">Mitochondrion inner membrane</keyword>
<dbReference type="PANTHER" id="PTHR20900">
    <property type="entry name" value="NADH:UBIQUINONE OXIDOREDUCTASE B18-LIKE SUBUNIT"/>
    <property type="match status" value="1"/>
</dbReference>
<evidence type="ECO:0000256" key="9">
    <source>
        <dbReference type="ARBA" id="ARBA00022982"/>
    </source>
</evidence>
<evidence type="ECO:0000313" key="16">
    <source>
        <dbReference type="Proteomes" id="UP000189704"/>
    </source>
</evidence>
<accession>A0A1U7TIL0</accession>
<keyword evidence="9" id="KW-0249">Electron transport</keyword>
<evidence type="ECO:0000256" key="2">
    <source>
        <dbReference type="ARBA" id="ARBA00004569"/>
    </source>
</evidence>
<dbReference type="GO" id="GO:0005758">
    <property type="term" value="C:mitochondrial intermembrane space"/>
    <property type="evidence" value="ECO:0007669"/>
    <property type="project" value="UniProtKB-SubCell"/>
</dbReference>
<keyword evidence="16" id="KW-1185">Reference proteome</keyword>
<dbReference type="Pfam" id="PF05676">
    <property type="entry name" value="NDUF_B7"/>
    <property type="match status" value="1"/>
</dbReference>
<feature type="region of interest" description="Disordered" evidence="15">
    <location>
        <begin position="110"/>
        <end position="137"/>
    </location>
</feature>
<comment type="function">
    <text evidence="1">Accessory subunit of the mitochondrial membrane respiratory chain NADH dehydrogenase (Complex I), that is believed not to be involved in catalysis. Complex I functions in the transfer of electrons from NADH to the respiratory chain. The immediate electron acceptor for the enzyme is believed to be ubiquinone.</text>
</comment>
<name>A0A1U7TIL0_CARSF</name>
<evidence type="ECO:0000256" key="14">
    <source>
        <dbReference type="ARBA" id="ARBA00030710"/>
    </source>
</evidence>
<keyword evidence="7" id="KW-0679">Respiratory chain</keyword>
<evidence type="ECO:0000256" key="15">
    <source>
        <dbReference type="SAM" id="MobiDB-lite"/>
    </source>
</evidence>
<evidence type="ECO:0000256" key="10">
    <source>
        <dbReference type="ARBA" id="ARBA00023128"/>
    </source>
</evidence>
<keyword evidence="12" id="KW-1015">Disulfide bond</keyword>
<dbReference type="GO" id="GO:0045271">
    <property type="term" value="C:respiratory chain complex I"/>
    <property type="evidence" value="ECO:0007669"/>
    <property type="project" value="Ensembl"/>
</dbReference>
<dbReference type="InterPro" id="IPR008698">
    <property type="entry name" value="NDUB7"/>
</dbReference>
<dbReference type="RefSeq" id="XP_008057675.1">
    <property type="nucleotide sequence ID" value="XM_008059484.1"/>
</dbReference>
<keyword evidence="10" id="KW-0496">Mitochondrion</keyword>
<keyword evidence="6" id="KW-0813">Transport</keyword>
<evidence type="ECO:0000256" key="5">
    <source>
        <dbReference type="ARBA" id="ARBA00018677"/>
    </source>
</evidence>
<dbReference type="STRING" id="1868482.ENSTSYP00000006327"/>
<keyword evidence="11" id="KW-0472">Membrane</keyword>
<dbReference type="OrthoDB" id="268414at2759"/>
<evidence type="ECO:0000256" key="8">
    <source>
        <dbReference type="ARBA" id="ARBA00022792"/>
    </source>
</evidence>
<evidence type="ECO:0000256" key="12">
    <source>
        <dbReference type="ARBA" id="ARBA00023157"/>
    </source>
</evidence>
<evidence type="ECO:0000256" key="4">
    <source>
        <dbReference type="ARBA" id="ARBA00008006"/>
    </source>
</evidence>
<dbReference type="AlphaFoldDB" id="A0A1U7TIL0"/>
<sequence>MGAHLVRRYLGDASAEPDPLRMPTFPPDYGFPGRKEREMVATQQEMNDAQLVLQQRDYCAHYLIQLLKCKRDSFPNFLGCKHEQHDWEYCEHLDYVKRMKEFERERRLLQRKKRREKKEAEAARGQGSGEVAPEVAL</sequence>
<dbReference type="Proteomes" id="UP000189704">
    <property type="component" value="Unplaced"/>
</dbReference>
<dbReference type="PANTHER" id="PTHR20900:SF0">
    <property type="entry name" value="NADH DEHYDROGENASE [UBIQUINONE] 1 BETA SUBCOMPLEX SUBUNIT 7"/>
    <property type="match status" value="1"/>
</dbReference>
<dbReference type="GeneID" id="103261895"/>
<gene>
    <name evidence="17" type="primary">NDUFB7</name>
</gene>
<comment type="similarity">
    <text evidence="4">Belongs to the complex I NDUFB7 subunit family.</text>
</comment>
<dbReference type="GO" id="GO:0008137">
    <property type="term" value="F:NADH dehydrogenase (ubiquinone) activity"/>
    <property type="evidence" value="ECO:0007669"/>
    <property type="project" value="Ensembl"/>
</dbReference>
<evidence type="ECO:0000313" key="17">
    <source>
        <dbReference type="RefSeq" id="XP_008057675.1"/>
    </source>
</evidence>
<dbReference type="CTD" id="4713"/>
<evidence type="ECO:0000256" key="11">
    <source>
        <dbReference type="ARBA" id="ARBA00023136"/>
    </source>
</evidence>
<evidence type="ECO:0000256" key="1">
    <source>
        <dbReference type="ARBA" id="ARBA00003195"/>
    </source>
</evidence>
<evidence type="ECO:0000256" key="6">
    <source>
        <dbReference type="ARBA" id="ARBA00022448"/>
    </source>
</evidence>
<organism evidence="16 17">
    <name type="scientific">Carlito syrichta</name>
    <name type="common">Philippine tarsier</name>
    <name type="synonym">Tarsius syrichta</name>
    <dbReference type="NCBI Taxonomy" id="1868482"/>
    <lineage>
        <taxon>Eukaryota</taxon>
        <taxon>Metazoa</taxon>
        <taxon>Chordata</taxon>
        <taxon>Craniata</taxon>
        <taxon>Vertebrata</taxon>
        <taxon>Euteleostomi</taxon>
        <taxon>Mammalia</taxon>
        <taxon>Eutheria</taxon>
        <taxon>Euarchontoglires</taxon>
        <taxon>Primates</taxon>
        <taxon>Haplorrhini</taxon>
        <taxon>Tarsiiformes</taxon>
        <taxon>Tarsiidae</taxon>
        <taxon>Carlito</taxon>
    </lineage>
</organism>